<evidence type="ECO:0000313" key="3">
    <source>
        <dbReference type="Proteomes" id="UP001054902"/>
    </source>
</evidence>
<proteinExistence type="predicted"/>
<feature type="compositionally biased region" description="Basic and acidic residues" evidence="1">
    <location>
        <begin position="628"/>
        <end position="647"/>
    </location>
</feature>
<dbReference type="Gene3D" id="1.20.1280.50">
    <property type="match status" value="1"/>
</dbReference>
<dbReference type="InterPro" id="IPR036047">
    <property type="entry name" value="F-box-like_dom_sf"/>
</dbReference>
<accession>A0AAD3H688</accession>
<gene>
    <name evidence="2" type="ORF">CTEN210_08257</name>
</gene>
<organism evidence="2 3">
    <name type="scientific">Chaetoceros tenuissimus</name>
    <dbReference type="NCBI Taxonomy" id="426638"/>
    <lineage>
        <taxon>Eukaryota</taxon>
        <taxon>Sar</taxon>
        <taxon>Stramenopiles</taxon>
        <taxon>Ochrophyta</taxon>
        <taxon>Bacillariophyta</taxon>
        <taxon>Coscinodiscophyceae</taxon>
        <taxon>Chaetocerotophycidae</taxon>
        <taxon>Chaetocerotales</taxon>
        <taxon>Chaetocerotaceae</taxon>
        <taxon>Chaetoceros</taxon>
    </lineage>
</organism>
<dbReference type="SUPFAM" id="SSF81383">
    <property type="entry name" value="F-box domain"/>
    <property type="match status" value="1"/>
</dbReference>
<reference evidence="2 3" key="1">
    <citation type="journal article" date="2021" name="Sci. Rep.">
        <title>The genome of the diatom Chaetoceros tenuissimus carries an ancient integrated fragment of an extant virus.</title>
        <authorList>
            <person name="Hongo Y."/>
            <person name="Kimura K."/>
            <person name="Takaki Y."/>
            <person name="Yoshida Y."/>
            <person name="Baba S."/>
            <person name="Kobayashi G."/>
            <person name="Nagasaki K."/>
            <person name="Hano T."/>
            <person name="Tomaru Y."/>
        </authorList>
    </citation>
    <scope>NUCLEOTIDE SEQUENCE [LARGE SCALE GENOMIC DNA]</scope>
    <source>
        <strain evidence="2 3">NIES-3715</strain>
    </source>
</reference>
<sequence length="930" mass="102415">MKTEQVKLKVERDTSHLDISPTEKAIKDKMTSSCSTVGDREETKPLHESNVSPSKLTLTSNQLHLVSSPKCKSMGLDEMELDIYGDDTELQESLESLLNSPRNNFLHHEHEAISTQNSHQKFSPGSKPYVLNAVHMEVQENAKIPNTYHIPVRRNTSHRRQKLDDAETNFLDDIMRLNDTDLELTESFLGSDHRMSKTAAYSNAGALMSSIGTKVESMENTLSGQNTDSSANTTATSVGVGADAKQISSTNSSTSRVSSHILVPSLKQTPKSDSITLPKANTLNPTRYYGRSVPLPIPTSSNNQTSVKVQIPAKSSTNATKPPSSSAQNTSMVTPKTTVIQIPKGPAKLVPRTIVSKPAPTRPTYIPNAPGQPNIPLSALHPVKIIAPTAPSIVEATKKRSQFGFGGNHRVPSVPQPPLVKTVIKAPIGVVGTKSTAPIVSGTKNVIRTLSSTNAVASATQVTAETSSYERKKQRAKDARVKLNESIERLAIAINLAGTQSKERIKTQKGWSNTSTKAMPTEVISSNLIKPVVPSGSSNSALSIMEQVSKAADEAKKWDRPSFVGTSAALIQLLNSECEALMREIVKLKKEKMDMMNSPHGTCTCGKRKMGDPRAHSNSVSDSGSFDEADKIDKSNSDPRKRRRMDDTEQETNIFAIFQVGQVTRIISQYLDPRSLGRALSVSTSWRFRLSYFRNDDIWSQLCYARFGAIRVREWQDQLIESQVMSKKYHPHDVPTKSKMLQLYKQMNFANVRPKCRYEGDLPLGSGRINNLVSGWASLVDRSNGETKRSVMTQDSNGAMKYSSLPVVELRILVQNTGMACGRIFIPEQILSIDASTKRSRGSEMFEVTTDDRFKKRLLNIDGTERKEKIVNTIGPTNITQLKLYESVLISAFIHVSACPTMSKVKSKANYVKVLVNIRGTTYPLIMNVT</sequence>
<dbReference type="EMBL" id="BLLK01000045">
    <property type="protein sequence ID" value="GFH51781.1"/>
    <property type="molecule type" value="Genomic_DNA"/>
</dbReference>
<dbReference type="AlphaFoldDB" id="A0AAD3H688"/>
<evidence type="ECO:0000256" key="1">
    <source>
        <dbReference type="SAM" id="MobiDB-lite"/>
    </source>
</evidence>
<evidence type="ECO:0000313" key="2">
    <source>
        <dbReference type="EMBL" id="GFH51781.1"/>
    </source>
</evidence>
<feature type="region of interest" description="Disordered" evidence="1">
    <location>
        <begin position="313"/>
        <end position="334"/>
    </location>
</feature>
<dbReference type="Proteomes" id="UP001054902">
    <property type="component" value="Unassembled WGS sequence"/>
</dbReference>
<protein>
    <recommendedName>
        <fullName evidence="4">F-box domain-containing protein</fullName>
    </recommendedName>
</protein>
<feature type="region of interest" description="Disordered" evidence="1">
    <location>
        <begin position="27"/>
        <end position="53"/>
    </location>
</feature>
<comment type="caution">
    <text evidence="2">The sequence shown here is derived from an EMBL/GenBank/DDBJ whole genome shotgun (WGS) entry which is preliminary data.</text>
</comment>
<keyword evidence="3" id="KW-1185">Reference proteome</keyword>
<evidence type="ECO:0008006" key="4">
    <source>
        <dbReference type="Google" id="ProtNLM"/>
    </source>
</evidence>
<feature type="compositionally biased region" description="Basic and acidic residues" evidence="1">
    <location>
        <begin position="38"/>
        <end position="47"/>
    </location>
</feature>
<name>A0AAD3H688_9STRA</name>
<feature type="region of interest" description="Disordered" evidence="1">
    <location>
        <begin position="596"/>
        <end position="647"/>
    </location>
</feature>